<keyword evidence="2" id="KW-0067">ATP-binding</keyword>
<dbReference type="SUPFAM" id="SSF52540">
    <property type="entry name" value="P-loop containing nucleoside triphosphate hydrolases"/>
    <property type="match status" value="1"/>
</dbReference>
<organism evidence="2 3">
    <name type="scientific">Candidatus Enterococcus ferrettii</name>
    <dbReference type="NCBI Taxonomy" id="2815324"/>
    <lineage>
        <taxon>Bacteria</taxon>
        <taxon>Bacillati</taxon>
        <taxon>Bacillota</taxon>
        <taxon>Bacilli</taxon>
        <taxon>Lactobacillales</taxon>
        <taxon>Enterococcaceae</taxon>
        <taxon>Enterococcus</taxon>
    </lineage>
</organism>
<protein>
    <submittedName>
        <fullName evidence="2">ABC transporter ATP-binding/permease</fullName>
    </submittedName>
</protein>
<name>A0ABV0EJF9_9ENTE</name>
<dbReference type="Pfam" id="PF00005">
    <property type="entry name" value="ABC_tran"/>
    <property type="match status" value="1"/>
</dbReference>
<dbReference type="Proteomes" id="UP000664357">
    <property type="component" value="Unassembled WGS sequence"/>
</dbReference>
<evidence type="ECO:0000313" key="2">
    <source>
        <dbReference type="EMBL" id="MEO1768709.1"/>
    </source>
</evidence>
<dbReference type="PANTHER" id="PTHR24221">
    <property type="entry name" value="ATP-BINDING CASSETTE SUB-FAMILY B"/>
    <property type="match status" value="1"/>
</dbReference>
<evidence type="ECO:0000313" key="3">
    <source>
        <dbReference type="Proteomes" id="UP000664357"/>
    </source>
</evidence>
<dbReference type="GO" id="GO:0005524">
    <property type="term" value="F:ATP binding"/>
    <property type="evidence" value="ECO:0007669"/>
    <property type="project" value="UniProtKB-KW"/>
</dbReference>
<feature type="domain" description="ABC transporter" evidence="1">
    <location>
        <begin position="4"/>
        <end position="38"/>
    </location>
</feature>
<evidence type="ECO:0000259" key="1">
    <source>
        <dbReference type="Pfam" id="PF00005"/>
    </source>
</evidence>
<dbReference type="Gene3D" id="3.40.50.300">
    <property type="entry name" value="P-loop containing nucleotide triphosphate hydrolases"/>
    <property type="match status" value="1"/>
</dbReference>
<reference evidence="2 3" key="1">
    <citation type="submission" date="2024-02" db="EMBL/GenBank/DDBJ databases">
        <title>The Genome Sequence of Enterococcus sp. DIV0159.</title>
        <authorList>
            <person name="Earl A."/>
            <person name="Manson A."/>
            <person name="Gilmore M."/>
            <person name="Sanders J."/>
            <person name="Shea T."/>
            <person name="Howe W."/>
            <person name="Livny J."/>
            <person name="Cuomo C."/>
            <person name="Neafsey D."/>
            <person name="Birren B."/>
        </authorList>
    </citation>
    <scope>NUCLEOTIDE SEQUENCE [LARGE SCALE GENOMIC DNA]</scope>
    <source>
        <strain evidence="2 3">665A</strain>
    </source>
</reference>
<dbReference type="PANTHER" id="PTHR24221:SF499">
    <property type="entry name" value="FATTY ACID ABC TRANSPORTER ATP-BINDING_PERMEASE PROTEIN"/>
    <property type="match status" value="1"/>
</dbReference>
<gene>
    <name evidence="2" type="ORF">JZO67_000648</name>
</gene>
<sequence>MELNEESSNISQGQKQLLTIARAILADKPILILDEATSSVDTRTELLI</sequence>
<comment type="caution">
    <text evidence="2">The sequence shown here is derived from an EMBL/GenBank/DDBJ whole genome shotgun (WGS) entry which is preliminary data.</text>
</comment>
<keyword evidence="3" id="KW-1185">Reference proteome</keyword>
<accession>A0ABV0EJF9</accession>
<dbReference type="EMBL" id="JAFREL020000001">
    <property type="protein sequence ID" value="MEO1768709.1"/>
    <property type="molecule type" value="Genomic_DNA"/>
</dbReference>
<dbReference type="InterPro" id="IPR039421">
    <property type="entry name" value="Type_1_exporter"/>
</dbReference>
<dbReference type="InterPro" id="IPR003439">
    <property type="entry name" value="ABC_transporter-like_ATP-bd"/>
</dbReference>
<keyword evidence="2" id="KW-0547">Nucleotide-binding</keyword>
<dbReference type="InterPro" id="IPR027417">
    <property type="entry name" value="P-loop_NTPase"/>
</dbReference>
<proteinExistence type="predicted"/>